<evidence type="ECO:0000313" key="3">
    <source>
        <dbReference type="Proteomes" id="UP000777784"/>
    </source>
</evidence>
<keyword evidence="1" id="KW-0732">Signal</keyword>
<evidence type="ECO:0000313" key="2">
    <source>
        <dbReference type="EMBL" id="MBU2691816.1"/>
    </source>
</evidence>
<organism evidence="2 3">
    <name type="scientific">Eiseniibacteriota bacterium</name>
    <dbReference type="NCBI Taxonomy" id="2212470"/>
    <lineage>
        <taxon>Bacteria</taxon>
        <taxon>Candidatus Eiseniibacteriota</taxon>
    </lineage>
</organism>
<name>A0A948RXK3_UNCEI</name>
<sequence length="142" mass="16497">MIRTAFICLLLAAFPQYALGEFAYCTAMDLEHCHKEGNERARRSETMLRRTELAIPSHVDELLVEVERRCVEVERRCGEIERRCGEIERRCGEIERRRVEDLYRQGIEAMKAGRSQNALHSWELAHAPQQLSRTREILGGGR</sequence>
<feature type="chain" id="PRO_5036992028" description="DUF1090 domain-containing protein" evidence="1">
    <location>
        <begin position="19"/>
        <end position="142"/>
    </location>
</feature>
<evidence type="ECO:0000256" key="1">
    <source>
        <dbReference type="SAM" id="SignalP"/>
    </source>
</evidence>
<gene>
    <name evidence="2" type="ORF">KJ970_12920</name>
</gene>
<evidence type="ECO:0008006" key="4">
    <source>
        <dbReference type="Google" id="ProtNLM"/>
    </source>
</evidence>
<feature type="signal peptide" evidence="1">
    <location>
        <begin position="1"/>
        <end position="18"/>
    </location>
</feature>
<reference evidence="2" key="1">
    <citation type="submission" date="2021-05" db="EMBL/GenBank/DDBJ databases">
        <title>Energy efficiency and biological interactions define the core microbiome of deep oligotrophic groundwater.</title>
        <authorList>
            <person name="Mehrshad M."/>
            <person name="Lopez-Fernandez M."/>
            <person name="Bell E."/>
            <person name="Bernier-Latmani R."/>
            <person name="Bertilsson S."/>
            <person name="Dopson M."/>
        </authorList>
    </citation>
    <scope>NUCLEOTIDE SEQUENCE</scope>
    <source>
        <strain evidence="2">Modern_marine.mb.64</strain>
    </source>
</reference>
<protein>
    <recommendedName>
        <fullName evidence="4">DUF1090 domain-containing protein</fullName>
    </recommendedName>
</protein>
<dbReference type="AlphaFoldDB" id="A0A948RXK3"/>
<dbReference type="Proteomes" id="UP000777784">
    <property type="component" value="Unassembled WGS sequence"/>
</dbReference>
<comment type="caution">
    <text evidence="2">The sequence shown here is derived from an EMBL/GenBank/DDBJ whole genome shotgun (WGS) entry which is preliminary data.</text>
</comment>
<proteinExistence type="predicted"/>
<dbReference type="EMBL" id="JAHJDP010000077">
    <property type="protein sequence ID" value="MBU2691816.1"/>
    <property type="molecule type" value="Genomic_DNA"/>
</dbReference>
<accession>A0A948RXK3</accession>